<dbReference type="OrthoDB" id="2963117at2759"/>
<keyword evidence="2" id="KW-1185">Reference proteome</keyword>
<reference evidence="1" key="1">
    <citation type="submission" date="2020-11" db="EMBL/GenBank/DDBJ databases">
        <authorList>
            <consortium name="DOE Joint Genome Institute"/>
            <person name="Ahrendt S."/>
            <person name="Riley R."/>
            <person name="Andreopoulos W."/>
            <person name="Labutti K."/>
            <person name="Pangilinan J."/>
            <person name="Ruiz-Duenas F.J."/>
            <person name="Barrasa J.M."/>
            <person name="Sanchez-Garcia M."/>
            <person name="Camarero S."/>
            <person name="Miyauchi S."/>
            <person name="Serrano A."/>
            <person name="Linde D."/>
            <person name="Babiker R."/>
            <person name="Drula E."/>
            <person name="Ayuso-Fernandez I."/>
            <person name="Pacheco R."/>
            <person name="Padilla G."/>
            <person name="Ferreira P."/>
            <person name="Barriuso J."/>
            <person name="Kellner H."/>
            <person name="Castanera R."/>
            <person name="Alfaro M."/>
            <person name="Ramirez L."/>
            <person name="Pisabarro A.G."/>
            <person name="Kuo A."/>
            <person name="Tritt A."/>
            <person name="Lipzen A."/>
            <person name="He G."/>
            <person name="Yan M."/>
            <person name="Ng V."/>
            <person name="Cullen D."/>
            <person name="Martin F."/>
            <person name="Rosso M.-N."/>
            <person name="Henrissat B."/>
            <person name="Hibbett D."/>
            <person name="Martinez A.T."/>
            <person name="Grigoriev I.V."/>
        </authorList>
    </citation>
    <scope>NUCLEOTIDE SEQUENCE</scope>
    <source>
        <strain evidence="1">AH 40177</strain>
    </source>
</reference>
<name>A0A9P5PZT0_9AGAR</name>
<sequence length="254" mass="28750">MAESLLNSLELPLDELFPGELQQEKPPTAIGLANGIPLWVKYYFKRTLMSGVHFEHQLYGPDNTYLQSIFSPARRFAIIPQALLRRVIKQGRVKDLNVSTGSTGGIHWGRTSGWSAVGKTFPDFFAVKVFPTPESEPRKHYVVCVVEVKLAEAAAGDVERVNTAEMQMFGYMKTLINHPYRVKQLKGYLLVGTKYLEYQINEETKDVDYVPGQYKNMFAAGDPLTIALCDIAVQEWNRTSENAPNIWPDLEFDD</sequence>
<dbReference type="AlphaFoldDB" id="A0A9P5PZT0"/>
<evidence type="ECO:0000313" key="1">
    <source>
        <dbReference type="EMBL" id="KAF9072249.1"/>
    </source>
</evidence>
<evidence type="ECO:0000313" key="2">
    <source>
        <dbReference type="Proteomes" id="UP000772434"/>
    </source>
</evidence>
<dbReference type="Proteomes" id="UP000772434">
    <property type="component" value="Unassembled WGS sequence"/>
</dbReference>
<gene>
    <name evidence="1" type="ORF">BDP27DRAFT_1400930</name>
</gene>
<dbReference type="EMBL" id="JADNRY010000025">
    <property type="protein sequence ID" value="KAF9072249.1"/>
    <property type="molecule type" value="Genomic_DNA"/>
</dbReference>
<accession>A0A9P5PZT0</accession>
<organism evidence="1 2">
    <name type="scientific">Rhodocollybia butyracea</name>
    <dbReference type="NCBI Taxonomy" id="206335"/>
    <lineage>
        <taxon>Eukaryota</taxon>
        <taxon>Fungi</taxon>
        <taxon>Dikarya</taxon>
        <taxon>Basidiomycota</taxon>
        <taxon>Agaricomycotina</taxon>
        <taxon>Agaricomycetes</taxon>
        <taxon>Agaricomycetidae</taxon>
        <taxon>Agaricales</taxon>
        <taxon>Marasmiineae</taxon>
        <taxon>Omphalotaceae</taxon>
        <taxon>Rhodocollybia</taxon>
    </lineage>
</organism>
<proteinExistence type="predicted"/>
<comment type="caution">
    <text evidence="1">The sequence shown here is derived from an EMBL/GenBank/DDBJ whole genome shotgun (WGS) entry which is preliminary data.</text>
</comment>
<protein>
    <submittedName>
        <fullName evidence="1">Uncharacterized protein</fullName>
    </submittedName>
</protein>